<keyword evidence="3" id="KW-0963">Cytoplasm</keyword>
<feature type="zinc finger region" description="FLZ-type" evidence="5">
    <location>
        <begin position="129"/>
        <end position="173"/>
    </location>
</feature>
<feature type="domain" description="FLZ-type" evidence="7">
    <location>
        <begin position="129"/>
        <end position="173"/>
    </location>
</feature>
<proteinExistence type="inferred from homology"/>
<evidence type="ECO:0000256" key="4">
    <source>
        <dbReference type="ARBA" id="ARBA00022723"/>
    </source>
</evidence>
<dbReference type="Proteomes" id="UP001202328">
    <property type="component" value="Unassembled WGS sequence"/>
</dbReference>
<accession>A0AAD4XK23</accession>
<comment type="subcellular location">
    <subcellularLocation>
        <location evidence="1">Cytoplasm</location>
    </subcellularLocation>
</comment>
<comment type="similarity">
    <text evidence="2">Belongs to the FLZ family.</text>
</comment>
<dbReference type="GO" id="GO:0046872">
    <property type="term" value="F:metal ion binding"/>
    <property type="evidence" value="ECO:0007669"/>
    <property type="project" value="UniProtKB-KW"/>
</dbReference>
<keyword evidence="4" id="KW-0479">Metal-binding</keyword>
<evidence type="ECO:0000313" key="8">
    <source>
        <dbReference type="EMBL" id="KAI3919995.1"/>
    </source>
</evidence>
<feature type="compositionally biased region" description="Basic residues" evidence="6">
    <location>
        <begin position="1"/>
        <end position="11"/>
    </location>
</feature>
<evidence type="ECO:0000259" key="7">
    <source>
        <dbReference type="PROSITE" id="PS51795"/>
    </source>
</evidence>
<evidence type="ECO:0000313" key="9">
    <source>
        <dbReference type="Proteomes" id="UP001202328"/>
    </source>
</evidence>
<evidence type="ECO:0000256" key="3">
    <source>
        <dbReference type="ARBA" id="ARBA00022490"/>
    </source>
</evidence>
<sequence>MMLGKRARPSMRRTTSMTGLTVDPINMDTSSLPPLDPSINDVMVLRAHHHHVQNNINNNKQVSAGDVNVVDHGFVHHHLSRRNTVGGGDAITSNTEFEQKFMSSNVAPPKPRFNQRRNSGDFSVEAAAHFLRSCGLCKRRLAPGRDIFMYRGDAAFCSLECRQQQIQQDEKKEKCSWASKKEIPLVVVVAATVAGSESSNNGETVAAA</sequence>
<evidence type="ECO:0000256" key="6">
    <source>
        <dbReference type="SAM" id="MobiDB-lite"/>
    </source>
</evidence>
<gene>
    <name evidence="8" type="ORF">MKW98_001251</name>
</gene>
<protein>
    <recommendedName>
        <fullName evidence="7">FLZ-type domain-containing protein</fullName>
    </recommendedName>
</protein>
<dbReference type="PANTHER" id="PTHR33059">
    <property type="entry name" value="FCS-LIKE ZINC FINGER 5"/>
    <property type="match status" value="1"/>
</dbReference>
<comment type="caution">
    <text evidence="8">The sequence shown here is derived from an EMBL/GenBank/DDBJ whole genome shotgun (WGS) entry which is preliminary data.</text>
</comment>
<evidence type="ECO:0000256" key="2">
    <source>
        <dbReference type="ARBA" id="ARBA00009374"/>
    </source>
</evidence>
<dbReference type="AlphaFoldDB" id="A0AAD4XK23"/>
<dbReference type="Pfam" id="PF04570">
    <property type="entry name" value="zf-FLZ"/>
    <property type="match status" value="1"/>
</dbReference>
<dbReference type="GO" id="GO:0005737">
    <property type="term" value="C:cytoplasm"/>
    <property type="evidence" value="ECO:0007669"/>
    <property type="project" value="UniProtKB-SubCell"/>
</dbReference>
<evidence type="ECO:0000256" key="1">
    <source>
        <dbReference type="ARBA" id="ARBA00004496"/>
    </source>
</evidence>
<dbReference type="PROSITE" id="PS51795">
    <property type="entry name" value="ZF_FLZ"/>
    <property type="match status" value="1"/>
</dbReference>
<feature type="region of interest" description="Disordered" evidence="6">
    <location>
        <begin position="1"/>
        <end position="25"/>
    </location>
</feature>
<organism evidence="8 9">
    <name type="scientific">Papaver atlanticum</name>
    <dbReference type="NCBI Taxonomy" id="357466"/>
    <lineage>
        <taxon>Eukaryota</taxon>
        <taxon>Viridiplantae</taxon>
        <taxon>Streptophyta</taxon>
        <taxon>Embryophyta</taxon>
        <taxon>Tracheophyta</taxon>
        <taxon>Spermatophyta</taxon>
        <taxon>Magnoliopsida</taxon>
        <taxon>Ranunculales</taxon>
        <taxon>Papaveraceae</taxon>
        <taxon>Papaveroideae</taxon>
        <taxon>Papaver</taxon>
    </lineage>
</organism>
<evidence type="ECO:0000256" key="5">
    <source>
        <dbReference type="PROSITE-ProRule" id="PRU01131"/>
    </source>
</evidence>
<reference evidence="8" key="1">
    <citation type="submission" date="2022-04" db="EMBL/GenBank/DDBJ databases">
        <title>A functionally conserved STORR gene fusion in Papaver species that diverged 16.8 million years ago.</title>
        <authorList>
            <person name="Catania T."/>
        </authorList>
    </citation>
    <scope>NUCLEOTIDE SEQUENCE</scope>
    <source>
        <strain evidence="8">S-188037</strain>
    </source>
</reference>
<dbReference type="EMBL" id="JAJJMB010008870">
    <property type="protein sequence ID" value="KAI3919995.1"/>
    <property type="molecule type" value="Genomic_DNA"/>
</dbReference>
<name>A0AAD4XK23_9MAGN</name>
<dbReference type="InterPro" id="IPR007650">
    <property type="entry name" value="Zf-FLZ_dom"/>
</dbReference>
<dbReference type="PANTHER" id="PTHR33059:SF76">
    <property type="entry name" value="FCS-LIKE ZINC FINGER 7"/>
    <property type="match status" value="1"/>
</dbReference>
<keyword evidence="9" id="KW-1185">Reference proteome</keyword>